<organism evidence="1">
    <name type="scientific">marine sediment metagenome</name>
    <dbReference type="NCBI Taxonomy" id="412755"/>
    <lineage>
        <taxon>unclassified sequences</taxon>
        <taxon>metagenomes</taxon>
        <taxon>ecological metagenomes</taxon>
    </lineage>
</organism>
<accession>A0A0F9AE56</accession>
<proteinExistence type="predicted"/>
<protein>
    <recommendedName>
        <fullName evidence="2">MoaD/ThiS family protein</fullName>
    </recommendedName>
</protein>
<evidence type="ECO:0008006" key="2">
    <source>
        <dbReference type="Google" id="ProtNLM"/>
    </source>
</evidence>
<gene>
    <name evidence="1" type="ORF">LCGC14_2923500</name>
</gene>
<name>A0A0F9AE56_9ZZZZ</name>
<comment type="caution">
    <text evidence="1">The sequence shown here is derived from an EMBL/GenBank/DDBJ whole genome shotgun (WGS) entry which is preliminary data.</text>
</comment>
<dbReference type="AlphaFoldDB" id="A0A0F9AE56"/>
<sequence>MDTIRLEVWLYGPLARYSDNTESKSHAKMFIEMPQDLRMRDILELMSLPTEERGMTFINGNLCAMPGLQPDMDHSFKDGDRVAFFHLKSMWPFQYRDGAAMAPELKTTLDSKKKRHHLNKPGTN</sequence>
<dbReference type="EMBL" id="LAZR01058170">
    <property type="protein sequence ID" value="KKK70486.1"/>
    <property type="molecule type" value="Genomic_DNA"/>
</dbReference>
<evidence type="ECO:0000313" key="1">
    <source>
        <dbReference type="EMBL" id="KKK70486.1"/>
    </source>
</evidence>
<reference evidence="1" key="1">
    <citation type="journal article" date="2015" name="Nature">
        <title>Complex archaea that bridge the gap between prokaryotes and eukaryotes.</title>
        <authorList>
            <person name="Spang A."/>
            <person name="Saw J.H."/>
            <person name="Jorgensen S.L."/>
            <person name="Zaremba-Niedzwiedzka K."/>
            <person name="Martijn J."/>
            <person name="Lind A.E."/>
            <person name="van Eijk R."/>
            <person name="Schleper C."/>
            <person name="Guy L."/>
            <person name="Ettema T.J."/>
        </authorList>
    </citation>
    <scope>NUCLEOTIDE SEQUENCE</scope>
</reference>